<name>A0A327NDZ5_PSEFL</name>
<dbReference type="InterPro" id="IPR010016">
    <property type="entry name" value="PxpB"/>
</dbReference>
<feature type="domain" description="Carboxyltransferase" evidence="4">
    <location>
        <begin position="16"/>
        <end position="212"/>
    </location>
</feature>
<dbReference type="SMART" id="SM00796">
    <property type="entry name" value="AHS1"/>
    <property type="match status" value="1"/>
</dbReference>
<sequence>MTALSFNYGCGYAGCIETVAIDCLMVRLFNAISEDNVGWLQAATDKLRTAFASNLIDIVPSYTTVMVHFDLMSIDIQQARQMILSALHDLELSADAGGNLHCIPVWYDPSVGPDLITLAERSGLDQEEIIRRHCAKVYRVFALGFTPGFAFMGLVEPALAAPRLATPRQRIIAGSVGIGERQTAIYPSESPGGWNVIGRTPVLLFSEGQSLLAPGDSVSFEAIDRGRFIELGGNLAPLEGKP</sequence>
<accession>A0A327NDZ5</accession>
<proteinExistence type="predicted"/>
<dbReference type="SUPFAM" id="SSF160467">
    <property type="entry name" value="PH0987 N-terminal domain-like"/>
    <property type="match status" value="1"/>
</dbReference>
<keyword evidence="1" id="KW-0547">Nucleotide-binding</keyword>
<protein>
    <submittedName>
        <fullName evidence="5">Allophanate hydrolase</fullName>
    </submittedName>
</protein>
<evidence type="ECO:0000256" key="1">
    <source>
        <dbReference type="ARBA" id="ARBA00022741"/>
    </source>
</evidence>
<evidence type="ECO:0000313" key="5">
    <source>
        <dbReference type="EMBL" id="RAI72489.1"/>
    </source>
</evidence>
<reference evidence="5 6" key="1">
    <citation type="submission" date="2018-06" db="EMBL/GenBank/DDBJ databases">
        <authorList>
            <person name="Zhirakovskaya E."/>
        </authorList>
    </citation>
    <scope>NUCLEOTIDE SEQUENCE [LARGE SCALE GENOMIC DNA]</scope>
    <source>
        <strain evidence="5 6">LY3</strain>
    </source>
</reference>
<dbReference type="Proteomes" id="UP000249493">
    <property type="component" value="Unassembled WGS sequence"/>
</dbReference>
<dbReference type="GO" id="GO:0005524">
    <property type="term" value="F:ATP binding"/>
    <property type="evidence" value="ECO:0007669"/>
    <property type="project" value="UniProtKB-KW"/>
</dbReference>
<dbReference type="PANTHER" id="PTHR34698:SF2">
    <property type="entry name" value="5-OXOPROLINASE SUBUNIT B"/>
    <property type="match status" value="1"/>
</dbReference>
<dbReference type="RefSeq" id="WP_111280068.1">
    <property type="nucleotide sequence ID" value="NZ_QLIN01000001.1"/>
</dbReference>
<evidence type="ECO:0000256" key="2">
    <source>
        <dbReference type="ARBA" id="ARBA00022801"/>
    </source>
</evidence>
<dbReference type="InterPro" id="IPR003833">
    <property type="entry name" value="CT_C_D"/>
</dbReference>
<dbReference type="GO" id="GO:0016787">
    <property type="term" value="F:hydrolase activity"/>
    <property type="evidence" value="ECO:0007669"/>
    <property type="project" value="UniProtKB-KW"/>
</dbReference>
<comment type="caution">
    <text evidence="5">The sequence shown here is derived from an EMBL/GenBank/DDBJ whole genome shotgun (WGS) entry which is preliminary data.</text>
</comment>
<evidence type="ECO:0000256" key="3">
    <source>
        <dbReference type="ARBA" id="ARBA00022840"/>
    </source>
</evidence>
<evidence type="ECO:0000259" key="4">
    <source>
        <dbReference type="SMART" id="SM00796"/>
    </source>
</evidence>
<dbReference type="Gene3D" id="2.40.100.10">
    <property type="entry name" value="Cyclophilin-like"/>
    <property type="match status" value="1"/>
</dbReference>
<dbReference type="Gene3D" id="3.30.1360.40">
    <property type="match status" value="1"/>
</dbReference>
<dbReference type="SUPFAM" id="SSF50891">
    <property type="entry name" value="Cyclophilin-like"/>
    <property type="match status" value="1"/>
</dbReference>
<evidence type="ECO:0000313" key="6">
    <source>
        <dbReference type="Proteomes" id="UP000249493"/>
    </source>
</evidence>
<dbReference type="Pfam" id="PF02682">
    <property type="entry name" value="CT_C_D"/>
    <property type="match status" value="1"/>
</dbReference>
<dbReference type="PANTHER" id="PTHR34698">
    <property type="entry name" value="5-OXOPROLINASE SUBUNIT B"/>
    <property type="match status" value="1"/>
</dbReference>
<dbReference type="InterPro" id="IPR029000">
    <property type="entry name" value="Cyclophilin-like_dom_sf"/>
</dbReference>
<organism evidence="5 6">
    <name type="scientific">Pseudomonas fluorescens</name>
    <dbReference type="NCBI Taxonomy" id="294"/>
    <lineage>
        <taxon>Bacteria</taxon>
        <taxon>Pseudomonadati</taxon>
        <taxon>Pseudomonadota</taxon>
        <taxon>Gammaproteobacteria</taxon>
        <taxon>Pseudomonadales</taxon>
        <taxon>Pseudomonadaceae</taxon>
        <taxon>Pseudomonas</taxon>
    </lineage>
</organism>
<keyword evidence="2 5" id="KW-0378">Hydrolase</keyword>
<keyword evidence="3" id="KW-0067">ATP-binding</keyword>
<dbReference type="AlphaFoldDB" id="A0A327NDZ5"/>
<gene>
    <name evidence="5" type="ORF">DOZ80_02815</name>
</gene>
<dbReference type="EMBL" id="QLIN01000001">
    <property type="protein sequence ID" value="RAI72489.1"/>
    <property type="molecule type" value="Genomic_DNA"/>
</dbReference>